<dbReference type="PANTHER" id="PTHR30055">
    <property type="entry name" value="HTH-TYPE TRANSCRIPTIONAL REGULATOR RUTR"/>
    <property type="match status" value="1"/>
</dbReference>
<dbReference type="RefSeq" id="WP_163153185.1">
    <property type="nucleotide sequence ID" value="NZ_VKHP01000035.1"/>
</dbReference>
<evidence type="ECO:0000256" key="1">
    <source>
        <dbReference type="ARBA" id="ARBA00023015"/>
    </source>
</evidence>
<name>A0A6P1BDE4_9BRAD</name>
<feature type="DNA-binding region" description="H-T-H motif" evidence="4">
    <location>
        <begin position="24"/>
        <end position="43"/>
    </location>
</feature>
<dbReference type="InterPro" id="IPR001647">
    <property type="entry name" value="HTH_TetR"/>
</dbReference>
<proteinExistence type="predicted"/>
<keyword evidence="2 4" id="KW-0238">DNA-binding</keyword>
<dbReference type="InterPro" id="IPR050109">
    <property type="entry name" value="HTH-type_TetR-like_transc_reg"/>
</dbReference>
<feature type="region of interest" description="Disordered" evidence="5">
    <location>
        <begin position="195"/>
        <end position="220"/>
    </location>
</feature>
<dbReference type="GO" id="GO:0000976">
    <property type="term" value="F:transcription cis-regulatory region binding"/>
    <property type="evidence" value="ECO:0007669"/>
    <property type="project" value="TreeGrafter"/>
</dbReference>
<feature type="domain" description="HTH tetR-type" evidence="6">
    <location>
        <begin position="1"/>
        <end position="61"/>
    </location>
</feature>
<evidence type="ECO:0000256" key="4">
    <source>
        <dbReference type="PROSITE-ProRule" id="PRU00335"/>
    </source>
</evidence>
<evidence type="ECO:0000256" key="3">
    <source>
        <dbReference type="ARBA" id="ARBA00023163"/>
    </source>
</evidence>
<dbReference type="InterPro" id="IPR009057">
    <property type="entry name" value="Homeodomain-like_sf"/>
</dbReference>
<keyword evidence="3" id="KW-0804">Transcription</keyword>
<keyword evidence="8" id="KW-1185">Reference proteome</keyword>
<dbReference type="Proteomes" id="UP000468531">
    <property type="component" value="Unassembled WGS sequence"/>
</dbReference>
<evidence type="ECO:0000259" key="6">
    <source>
        <dbReference type="PROSITE" id="PS50977"/>
    </source>
</evidence>
<dbReference type="Gene3D" id="1.10.357.10">
    <property type="entry name" value="Tetracycline Repressor, domain 2"/>
    <property type="match status" value="1"/>
</dbReference>
<evidence type="ECO:0000256" key="2">
    <source>
        <dbReference type="ARBA" id="ARBA00023125"/>
    </source>
</evidence>
<dbReference type="GO" id="GO:0003700">
    <property type="term" value="F:DNA-binding transcription factor activity"/>
    <property type="evidence" value="ECO:0007669"/>
    <property type="project" value="TreeGrafter"/>
</dbReference>
<dbReference type="AlphaFoldDB" id="A0A6P1BDE4"/>
<organism evidence="7 8">
    <name type="scientific">Bradyrhizobium uaiense</name>
    <dbReference type="NCBI Taxonomy" id="2594946"/>
    <lineage>
        <taxon>Bacteria</taxon>
        <taxon>Pseudomonadati</taxon>
        <taxon>Pseudomonadota</taxon>
        <taxon>Alphaproteobacteria</taxon>
        <taxon>Hyphomicrobiales</taxon>
        <taxon>Nitrobacteraceae</taxon>
        <taxon>Bradyrhizobium</taxon>
    </lineage>
</organism>
<dbReference type="SUPFAM" id="SSF46689">
    <property type="entry name" value="Homeodomain-like"/>
    <property type="match status" value="1"/>
</dbReference>
<dbReference type="PANTHER" id="PTHR30055:SF234">
    <property type="entry name" value="HTH-TYPE TRANSCRIPTIONAL REGULATOR BETI"/>
    <property type="match status" value="1"/>
</dbReference>
<evidence type="ECO:0000313" key="8">
    <source>
        <dbReference type="Proteomes" id="UP000468531"/>
    </source>
</evidence>
<accession>A0A6P1BDE4</accession>
<gene>
    <name evidence="7" type="ORF">FNJ47_11595</name>
</gene>
<dbReference type="PROSITE" id="PS50977">
    <property type="entry name" value="HTH_TETR_2"/>
    <property type="match status" value="1"/>
</dbReference>
<sequence length="220" mass="24127">MGPKTRILDATMLVFRRHGFRRSSIEQVAEAAGLTRQALYHHFESKEALFRAVIERVHESAIAAEETAVAEAETAGGNLGDILAAGMTARMSTMIASLDGSPHLEELYSEHLVHARDLYQTYAARYAERMVATIARIVRKQQLALPQGLSPVEFARLVEMSIYAAKSQYPAMQPADAFLKDMAIMVRTLCAGALPKSEKPPVKKAAPPRKPTRRTAGGQP</sequence>
<dbReference type="Pfam" id="PF00440">
    <property type="entry name" value="TetR_N"/>
    <property type="match status" value="1"/>
</dbReference>
<dbReference type="EMBL" id="VKHP01000035">
    <property type="protein sequence ID" value="NEU96457.1"/>
    <property type="molecule type" value="Genomic_DNA"/>
</dbReference>
<comment type="caution">
    <text evidence="7">The sequence shown here is derived from an EMBL/GenBank/DDBJ whole genome shotgun (WGS) entry which is preliminary data.</text>
</comment>
<evidence type="ECO:0000256" key="5">
    <source>
        <dbReference type="SAM" id="MobiDB-lite"/>
    </source>
</evidence>
<dbReference type="PRINTS" id="PR00455">
    <property type="entry name" value="HTHTETR"/>
</dbReference>
<reference evidence="7 8" key="1">
    <citation type="journal article" date="2020" name="Arch. Microbiol.">
        <title>Bradyrhizobium uaiense sp. nov., a new highly efficient cowpea symbiont.</title>
        <authorList>
            <person name="Cabral Michel D."/>
            <person name="Azarias Guimaraes A."/>
            <person name="Martins da Costa E."/>
            <person name="Soares de Carvalho T."/>
            <person name="Balsanelli E."/>
            <person name="Willems A."/>
            <person name="Maltempi de Souza E."/>
            <person name="de Souza Moreira F.M."/>
        </authorList>
    </citation>
    <scope>NUCLEOTIDE SEQUENCE [LARGE SCALE GENOMIC DNA]</scope>
    <source>
        <strain evidence="7 8">UFLA 03-164</strain>
    </source>
</reference>
<evidence type="ECO:0000313" key="7">
    <source>
        <dbReference type="EMBL" id="NEU96457.1"/>
    </source>
</evidence>
<protein>
    <submittedName>
        <fullName evidence="7">TetR/AcrR family transcriptional regulator</fullName>
    </submittedName>
</protein>
<keyword evidence="1" id="KW-0805">Transcription regulation</keyword>